<dbReference type="PANTHER" id="PTHR43065">
    <property type="entry name" value="SENSOR HISTIDINE KINASE"/>
    <property type="match status" value="1"/>
</dbReference>
<dbReference type="STRING" id="375.BKD09_RS06530"/>
<dbReference type="Pfam" id="PF08448">
    <property type="entry name" value="PAS_4"/>
    <property type="match status" value="2"/>
</dbReference>
<evidence type="ECO:0000256" key="3">
    <source>
        <dbReference type="ARBA" id="ARBA00022553"/>
    </source>
</evidence>
<gene>
    <name evidence="7" type="ORF">MA20_21050</name>
</gene>
<comment type="caution">
    <text evidence="7">The sequence shown here is derived from an EMBL/GenBank/DDBJ whole genome shotgun (WGS) entry which is preliminary data.</text>
</comment>
<dbReference type="PROSITE" id="PS50110">
    <property type="entry name" value="RESPONSE_REGULATORY"/>
    <property type="match status" value="1"/>
</dbReference>
<comment type="catalytic activity">
    <reaction evidence="1">
        <text>ATP + protein L-histidine = ADP + protein N-phospho-L-histidine.</text>
        <dbReference type="EC" id="2.7.13.3"/>
    </reaction>
</comment>
<evidence type="ECO:0000259" key="5">
    <source>
        <dbReference type="PROSITE" id="PS50109"/>
    </source>
</evidence>
<dbReference type="InterPro" id="IPR036097">
    <property type="entry name" value="HisK_dim/P_sf"/>
</dbReference>
<dbReference type="eggNOG" id="COG4191">
    <property type="taxonomic scope" value="Bacteria"/>
</dbReference>
<keyword evidence="3 4" id="KW-0597">Phosphoprotein</keyword>
<reference evidence="7 8" key="1">
    <citation type="submission" date="2014-09" db="EMBL/GenBank/DDBJ databases">
        <title>Draft genome of Bradyrhizobium japonicum Is-34.</title>
        <authorList>
            <person name="Tsurumaru H."/>
            <person name="Yamakawa T."/>
            <person name="Hashimoto S."/>
            <person name="Okizaki K."/>
            <person name="Kanesaki Y."/>
            <person name="Yoshikawa H."/>
            <person name="Yajima S."/>
        </authorList>
    </citation>
    <scope>NUCLEOTIDE SEQUENCE [LARGE SCALE GENOMIC DNA]</scope>
    <source>
        <strain evidence="7 8">Is-34</strain>
    </source>
</reference>
<dbReference type="Gene3D" id="3.40.50.2300">
    <property type="match status" value="1"/>
</dbReference>
<accession>A0A0A3YTZ0</accession>
<dbReference type="InterPro" id="IPR036890">
    <property type="entry name" value="HATPase_C_sf"/>
</dbReference>
<dbReference type="InterPro" id="IPR003661">
    <property type="entry name" value="HisK_dim/P_dom"/>
</dbReference>
<dbReference type="eggNOG" id="COG0784">
    <property type="taxonomic scope" value="Bacteria"/>
</dbReference>
<dbReference type="Pfam" id="PF02518">
    <property type="entry name" value="HATPase_c"/>
    <property type="match status" value="1"/>
</dbReference>
<evidence type="ECO:0000259" key="6">
    <source>
        <dbReference type="PROSITE" id="PS50110"/>
    </source>
</evidence>
<dbReference type="SMART" id="SM00388">
    <property type="entry name" value="HisKA"/>
    <property type="match status" value="1"/>
</dbReference>
<dbReference type="PANTHER" id="PTHR43065:SF42">
    <property type="entry name" value="TWO-COMPONENT SENSOR PPRA"/>
    <property type="match status" value="1"/>
</dbReference>
<dbReference type="EMBL" id="JRPN01000018">
    <property type="protein sequence ID" value="KGT77113.1"/>
    <property type="molecule type" value="Genomic_DNA"/>
</dbReference>
<sequence>MSRVAGDPVLSEKAARQSTEMGFLADGGELGAMMSARNWSDSPLGHPRDWSQALKTTVSMLLAAQAQIVLFWGPDFVALYNDAYAPGIGANHPRALGRPAIENWGELWDDLEPLLSGVRRTRKTFAAKDRPFYVERHGYGETSYWDVSYSAVRDDDGSVGGVLCIVSETTKRVLGETRLRASEARYRELTTTLEQRVAERTAERHLLATIVETTDGQIQALDLDYRWLAINTSCADAYQRIYGKRPQIGDSLHEFLADRPGHLAAAIAIWSRALAGEAFTNIDEFGDPRFDRRVYEMKFEVLRAPDGTRIGAFLTGVDVTDRLEEQARLAQAEEALRQAQKMEAMGQLTGGVAHDFNNLLTPIVGLLDLFQRKGIGGEREHRLIAGAAQAAERAKTLVQRLLAFARRQPLQAIPVNIGLLVAEMGDLISSTTGPQIQVTVDTPEDLPAAMADPNQIEMAILNLSVNARDAMPDGGKLRISAKARTVGDSHNSELAPGAYVCISVADTGIGMDEFTLAHAVEPFFSTKGVGRGTGLGLSMVHGLASQLGGALTIRSTVGAGTTVELWLPVSHAVAGAIDAVPQSKLRPPPVGTALLVDDEPLVRMSTAEMLGELGYSVVEAGSAEDALQRVREGLRPNLLVTDHLMPGMSGTDLGLALRNQYPELQILVVSGYANNEGITPDLSRLTKPFRSDELAASLAGLAKAGR</sequence>
<dbReference type="Gene3D" id="3.30.565.10">
    <property type="entry name" value="Histidine kinase-like ATPase, C-terminal domain"/>
    <property type="match status" value="1"/>
</dbReference>
<name>A0A0A3YTZ0_BRAJP</name>
<evidence type="ECO:0000256" key="1">
    <source>
        <dbReference type="ARBA" id="ARBA00000085"/>
    </source>
</evidence>
<evidence type="ECO:0000313" key="8">
    <source>
        <dbReference type="Proteomes" id="UP000030377"/>
    </source>
</evidence>
<dbReference type="InterPro" id="IPR001789">
    <property type="entry name" value="Sig_transdc_resp-reg_receiver"/>
</dbReference>
<dbReference type="SMART" id="SM00387">
    <property type="entry name" value="HATPase_c"/>
    <property type="match status" value="1"/>
</dbReference>
<dbReference type="InterPro" id="IPR011006">
    <property type="entry name" value="CheY-like_superfamily"/>
</dbReference>
<dbReference type="GO" id="GO:0000155">
    <property type="term" value="F:phosphorelay sensor kinase activity"/>
    <property type="evidence" value="ECO:0007669"/>
    <property type="project" value="InterPro"/>
</dbReference>
<dbReference type="InterPro" id="IPR005467">
    <property type="entry name" value="His_kinase_dom"/>
</dbReference>
<dbReference type="SMART" id="SM00448">
    <property type="entry name" value="REC"/>
    <property type="match status" value="1"/>
</dbReference>
<dbReference type="EC" id="2.7.13.3" evidence="2"/>
<dbReference type="SUPFAM" id="SSF55874">
    <property type="entry name" value="ATPase domain of HSP90 chaperone/DNA topoisomerase II/histidine kinase"/>
    <property type="match status" value="1"/>
</dbReference>
<dbReference type="Gene3D" id="1.10.287.130">
    <property type="match status" value="1"/>
</dbReference>
<evidence type="ECO:0000256" key="4">
    <source>
        <dbReference type="PROSITE-ProRule" id="PRU00169"/>
    </source>
</evidence>
<dbReference type="PROSITE" id="PS50109">
    <property type="entry name" value="HIS_KIN"/>
    <property type="match status" value="1"/>
</dbReference>
<feature type="domain" description="Response regulatory" evidence="6">
    <location>
        <begin position="592"/>
        <end position="702"/>
    </location>
</feature>
<dbReference type="SUPFAM" id="SSF52172">
    <property type="entry name" value="CheY-like"/>
    <property type="match status" value="1"/>
</dbReference>
<dbReference type="Pfam" id="PF00072">
    <property type="entry name" value="Response_reg"/>
    <property type="match status" value="1"/>
</dbReference>
<feature type="domain" description="Histidine kinase" evidence="5">
    <location>
        <begin position="351"/>
        <end position="571"/>
    </location>
</feature>
<dbReference type="InterPro" id="IPR035965">
    <property type="entry name" value="PAS-like_dom_sf"/>
</dbReference>
<dbReference type="SUPFAM" id="SSF47384">
    <property type="entry name" value="Homodimeric domain of signal transducing histidine kinase"/>
    <property type="match status" value="1"/>
</dbReference>
<evidence type="ECO:0000313" key="7">
    <source>
        <dbReference type="EMBL" id="KGT77113.1"/>
    </source>
</evidence>
<evidence type="ECO:0000256" key="2">
    <source>
        <dbReference type="ARBA" id="ARBA00012438"/>
    </source>
</evidence>
<keyword evidence="7" id="KW-0808">Transferase</keyword>
<dbReference type="CDD" id="cd00082">
    <property type="entry name" value="HisKA"/>
    <property type="match status" value="1"/>
</dbReference>
<dbReference type="Proteomes" id="UP000030377">
    <property type="component" value="Unassembled WGS sequence"/>
</dbReference>
<dbReference type="InterPro" id="IPR003594">
    <property type="entry name" value="HATPase_dom"/>
</dbReference>
<keyword evidence="7" id="KW-0418">Kinase</keyword>
<protein>
    <recommendedName>
        <fullName evidence="2">histidine kinase</fullName>
        <ecNumber evidence="2">2.7.13.3</ecNumber>
    </recommendedName>
</protein>
<dbReference type="PRINTS" id="PR00344">
    <property type="entry name" value="BCTRLSENSOR"/>
</dbReference>
<dbReference type="AlphaFoldDB" id="A0A0A3YTZ0"/>
<dbReference type="SUPFAM" id="SSF55785">
    <property type="entry name" value="PYP-like sensor domain (PAS domain)"/>
    <property type="match status" value="2"/>
</dbReference>
<dbReference type="InterPro" id="IPR004358">
    <property type="entry name" value="Sig_transdc_His_kin-like_C"/>
</dbReference>
<organism evidence="7 8">
    <name type="scientific">Bradyrhizobium japonicum</name>
    <dbReference type="NCBI Taxonomy" id="375"/>
    <lineage>
        <taxon>Bacteria</taxon>
        <taxon>Pseudomonadati</taxon>
        <taxon>Pseudomonadota</taxon>
        <taxon>Alphaproteobacteria</taxon>
        <taxon>Hyphomicrobiales</taxon>
        <taxon>Nitrobacteraceae</taxon>
        <taxon>Bradyrhizobium</taxon>
    </lineage>
</organism>
<dbReference type="Gene3D" id="3.30.450.20">
    <property type="entry name" value="PAS domain"/>
    <property type="match status" value="2"/>
</dbReference>
<proteinExistence type="predicted"/>
<dbReference type="InterPro" id="IPR013656">
    <property type="entry name" value="PAS_4"/>
</dbReference>
<feature type="modified residue" description="4-aspartylphosphate" evidence="4">
    <location>
        <position position="642"/>
    </location>
</feature>
<dbReference type="Pfam" id="PF00512">
    <property type="entry name" value="HisKA"/>
    <property type="match status" value="1"/>
</dbReference>
<dbReference type="RefSeq" id="WP_028159152.1">
    <property type="nucleotide sequence ID" value="NZ_JANUDC010000001.1"/>
</dbReference>